<evidence type="ECO:0000313" key="2">
    <source>
        <dbReference type="EMBL" id="TMQ56209.1"/>
    </source>
</evidence>
<organism evidence="2 3">
    <name type="scientific">Eiseniibacteriota bacterium</name>
    <dbReference type="NCBI Taxonomy" id="2212470"/>
    <lineage>
        <taxon>Bacteria</taxon>
        <taxon>Candidatus Eiseniibacteriota</taxon>
    </lineage>
</organism>
<sequence>MRTLITGVAGFVGRHLVREFAKRPQEELHGADQVPLGASESDQGLRARLKSHRRLDVTDSDEVGAWVREWRPDRIVHLAAQSSGAESIGNPAVTYRVNAVGALNLLEAVRLEAPEAGVLLVGSADVYGTGAPGQKIREDATLKPLNPYALSKGAQDSLGELYAATYRLKILRTRTFSHTGPGQHPRFALAGFADQLARIDAGLVAAELRVGNLEGVRDYGDVRDVVRAYGLLLERGAPGAAYNVCTGRGHLLRDLLDALCDVAGFKPTIVQDPERMRARDADYLVGDPAKVQSTTRWSPEIPMERTLEDLYRDTRERLRRETGR</sequence>
<comment type="caution">
    <text evidence="2">The sequence shown here is derived from an EMBL/GenBank/DDBJ whole genome shotgun (WGS) entry which is preliminary data.</text>
</comment>
<proteinExistence type="predicted"/>
<dbReference type="SUPFAM" id="SSF51735">
    <property type="entry name" value="NAD(P)-binding Rossmann-fold domains"/>
    <property type="match status" value="1"/>
</dbReference>
<protein>
    <submittedName>
        <fullName evidence="2">NAD-dependent epimerase/dehydratase family protein</fullName>
    </submittedName>
</protein>
<reference evidence="2 3" key="1">
    <citation type="journal article" date="2019" name="Nat. Microbiol.">
        <title>Mediterranean grassland soil C-N compound turnover is dependent on rainfall and depth, and is mediated by genomically divergent microorganisms.</title>
        <authorList>
            <person name="Diamond S."/>
            <person name="Andeer P.F."/>
            <person name="Li Z."/>
            <person name="Crits-Christoph A."/>
            <person name="Burstein D."/>
            <person name="Anantharaman K."/>
            <person name="Lane K.R."/>
            <person name="Thomas B.C."/>
            <person name="Pan C."/>
            <person name="Northen T.R."/>
            <person name="Banfield J.F."/>
        </authorList>
    </citation>
    <scope>NUCLEOTIDE SEQUENCE [LARGE SCALE GENOMIC DNA]</scope>
    <source>
        <strain evidence="2">WS_4</strain>
    </source>
</reference>
<dbReference type="Pfam" id="PF16363">
    <property type="entry name" value="GDP_Man_Dehyd"/>
    <property type="match status" value="1"/>
</dbReference>
<dbReference type="Gene3D" id="3.90.25.10">
    <property type="entry name" value="UDP-galactose 4-epimerase, domain 1"/>
    <property type="match status" value="1"/>
</dbReference>
<feature type="domain" description="NAD(P)-binding" evidence="1">
    <location>
        <begin position="4"/>
        <end position="309"/>
    </location>
</feature>
<dbReference type="Proteomes" id="UP000319829">
    <property type="component" value="Unassembled WGS sequence"/>
</dbReference>
<gene>
    <name evidence="2" type="ORF">E6K74_00590</name>
</gene>
<evidence type="ECO:0000259" key="1">
    <source>
        <dbReference type="Pfam" id="PF16363"/>
    </source>
</evidence>
<dbReference type="InterPro" id="IPR036291">
    <property type="entry name" value="NAD(P)-bd_dom_sf"/>
</dbReference>
<evidence type="ECO:0000313" key="3">
    <source>
        <dbReference type="Proteomes" id="UP000319829"/>
    </source>
</evidence>
<dbReference type="AlphaFoldDB" id="A0A538SXU2"/>
<name>A0A538SXU2_UNCEI</name>
<dbReference type="EMBL" id="VBOU01000003">
    <property type="protein sequence ID" value="TMQ56209.1"/>
    <property type="molecule type" value="Genomic_DNA"/>
</dbReference>
<accession>A0A538SXU2</accession>
<dbReference type="PANTHER" id="PTHR43000">
    <property type="entry name" value="DTDP-D-GLUCOSE 4,6-DEHYDRATASE-RELATED"/>
    <property type="match status" value="1"/>
</dbReference>
<dbReference type="InterPro" id="IPR016040">
    <property type="entry name" value="NAD(P)-bd_dom"/>
</dbReference>
<dbReference type="Gene3D" id="3.40.50.720">
    <property type="entry name" value="NAD(P)-binding Rossmann-like Domain"/>
    <property type="match status" value="1"/>
</dbReference>